<dbReference type="Proteomes" id="UP000579647">
    <property type="component" value="Unassembled WGS sequence"/>
</dbReference>
<gene>
    <name evidence="2" type="ORF">HNR07_006013</name>
</gene>
<comment type="caution">
    <text evidence="2">The sequence shown here is derived from an EMBL/GenBank/DDBJ whole genome shotgun (WGS) entry which is preliminary data.</text>
</comment>
<evidence type="ECO:0000313" key="3">
    <source>
        <dbReference type="Proteomes" id="UP000579647"/>
    </source>
</evidence>
<sequence>MNSQPSSTPNPPFALLTVSSHPDRSEPLVGLSFHTGASSDQGHGPQATCHSYEDQDQAPILTVSQARSHATITPADPHQVSDADVRFAKELTMATLQYYEGVYRARHSEPSSLEF</sequence>
<evidence type="ECO:0000256" key="1">
    <source>
        <dbReference type="SAM" id="MobiDB-lite"/>
    </source>
</evidence>
<protein>
    <submittedName>
        <fullName evidence="2">Uncharacterized protein</fullName>
    </submittedName>
</protein>
<organism evidence="2 3">
    <name type="scientific">Nocardiopsis metallicus</name>
    <dbReference type="NCBI Taxonomy" id="179819"/>
    <lineage>
        <taxon>Bacteria</taxon>
        <taxon>Bacillati</taxon>
        <taxon>Actinomycetota</taxon>
        <taxon>Actinomycetes</taxon>
        <taxon>Streptosporangiales</taxon>
        <taxon>Nocardiopsidaceae</taxon>
        <taxon>Nocardiopsis</taxon>
    </lineage>
</organism>
<evidence type="ECO:0000313" key="2">
    <source>
        <dbReference type="EMBL" id="MBB5494876.1"/>
    </source>
</evidence>
<proteinExistence type="predicted"/>
<reference evidence="2 3" key="1">
    <citation type="submission" date="2020-08" db="EMBL/GenBank/DDBJ databases">
        <title>Sequencing the genomes of 1000 actinobacteria strains.</title>
        <authorList>
            <person name="Klenk H.-P."/>
        </authorList>
    </citation>
    <scope>NUCLEOTIDE SEQUENCE [LARGE SCALE GENOMIC DNA]</scope>
    <source>
        <strain evidence="2 3">DSM 44598</strain>
    </source>
</reference>
<dbReference type="EMBL" id="JACHDO010000001">
    <property type="protein sequence ID" value="MBB5494876.1"/>
    <property type="molecule type" value="Genomic_DNA"/>
</dbReference>
<dbReference type="RefSeq" id="WP_246420574.1">
    <property type="nucleotide sequence ID" value="NZ_BAAAKM010000173.1"/>
</dbReference>
<feature type="region of interest" description="Disordered" evidence="1">
    <location>
        <begin position="1"/>
        <end position="53"/>
    </location>
</feature>
<name>A0A840WTE9_9ACTN</name>
<dbReference type="AlphaFoldDB" id="A0A840WTE9"/>
<accession>A0A840WTE9</accession>
<keyword evidence="3" id="KW-1185">Reference proteome</keyword>